<dbReference type="Gene3D" id="3.40.50.300">
    <property type="entry name" value="P-loop containing nucleotide triphosphate hydrolases"/>
    <property type="match status" value="1"/>
</dbReference>
<sequence>MEPEDLELDQLQKFLRKELDRKKYVIVLDDVWNEDPLKWLAVKDLLMCGARGSRVLVTTRSKMVAELTGTLAQFNLEGLSPLQSWSLFIRLWIAQGFISPSSPIHNLEAIKLEYFKDLFCKMHDLMHDLATLKAEAEIIQSNLKGTTFNKRHVMFHLTLIWIHQIKFGELGSNYEVMFLNFRYLRVFDLHSTGIVAELSSINHLKHLRYLDLSNNVGIQVLPHIITDLVNLQVLKLSFCRALKELPKDIEKLLNLRHLYCDGCDKLIHMPSGIGNLMSLQSLSKFATDEGDTTKASTTARVPHFPCLSTLRINRCPELTWMPIFPSLDDRLSLENATVKPFQLTMEMKVAIPVIASSVIYPLSKLKALEFRRIGDLESLPGEWIQNLTSLKKLYIGCCPRLTSLAQGMHHLTSLRELTINFCPEVKEKCENKKGVDWSSIAHIPNITIDREEVQIESLSNL</sequence>
<keyword evidence="6" id="KW-1185">Reference proteome</keyword>
<protein>
    <recommendedName>
        <fullName evidence="7">NB-ARC domain-containing protein</fullName>
    </recommendedName>
</protein>
<reference evidence="5 6" key="1">
    <citation type="submission" date="2021-09" db="EMBL/GenBank/DDBJ databases">
        <title>Genomic insights and catalytic innovation underlie evolution of tropane alkaloids biosynthesis.</title>
        <authorList>
            <person name="Wang Y.-J."/>
            <person name="Tian T."/>
            <person name="Huang J.-P."/>
            <person name="Huang S.-X."/>
        </authorList>
    </citation>
    <scope>NUCLEOTIDE SEQUENCE [LARGE SCALE GENOMIC DNA]</scope>
    <source>
        <strain evidence="5">KIB-2018</strain>
        <tissue evidence="5">Leaf</tissue>
    </source>
</reference>
<accession>A0AAV8UCL8</accession>
<evidence type="ECO:0000313" key="6">
    <source>
        <dbReference type="Proteomes" id="UP001159364"/>
    </source>
</evidence>
<dbReference type="Proteomes" id="UP001159364">
    <property type="component" value="Linkage Group LG08"/>
</dbReference>
<dbReference type="GO" id="GO:0043531">
    <property type="term" value="F:ADP binding"/>
    <property type="evidence" value="ECO:0007669"/>
    <property type="project" value="InterPro"/>
</dbReference>
<gene>
    <name evidence="5" type="ORF">K2173_012382</name>
</gene>
<dbReference type="EMBL" id="JAIWQS010000008">
    <property type="protein sequence ID" value="KAJ8899206.1"/>
    <property type="molecule type" value="Genomic_DNA"/>
</dbReference>
<dbReference type="Pfam" id="PF23598">
    <property type="entry name" value="LRR_14"/>
    <property type="match status" value="1"/>
</dbReference>
<feature type="domain" description="Disease resistance R13L4/SHOC-2-like LRR" evidence="4">
    <location>
        <begin position="178"/>
        <end position="310"/>
    </location>
</feature>
<evidence type="ECO:0000256" key="1">
    <source>
        <dbReference type="ARBA" id="ARBA00022737"/>
    </source>
</evidence>
<evidence type="ECO:0000259" key="3">
    <source>
        <dbReference type="Pfam" id="PF00931"/>
    </source>
</evidence>
<dbReference type="InterPro" id="IPR027417">
    <property type="entry name" value="P-loop_NTPase"/>
</dbReference>
<comment type="caution">
    <text evidence="5">The sequence shown here is derived from an EMBL/GenBank/DDBJ whole genome shotgun (WGS) entry which is preliminary data.</text>
</comment>
<evidence type="ECO:0000256" key="2">
    <source>
        <dbReference type="ARBA" id="ARBA00022821"/>
    </source>
</evidence>
<dbReference type="InterPro" id="IPR002182">
    <property type="entry name" value="NB-ARC"/>
</dbReference>
<proteinExistence type="predicted"/>
<dbReference type="InterPro" id="IPR055414">
    <property type="entry name" value="LRR_R13L4/SHOC2-like"/>
</dbReference>
<dbReference type="PANTHER" id="PTHR36766">
    <property type="entry name" value="PLANT BROAD-SPECTRUM MILDEW RESISTANCE PROTEIN RPW8"/>
    <property type="match status" value="1"/>
</dbReference>
<evidence type="ECO:0008006" key="7">
    <source>
        <dbReference type="Google" id="ProtNLM"/>
    </source>
</evidence>
<dbReference type="PRINTS" id="PR00364">
    <property type="entry name" value="DISEASERSIST"/>
</dbReference>
<keyword evidence="1" id="KW-0677">Repeat</keyword>
<dbReference type="SUPFAM" id="SSF52540">
    <property type="entry name" value="P-loop containing nucleoside triphosphate hydrolases"/>
    <property type="match status" value="1"/>
</dbReference>
<keyword evidence="2" id="KW-0611">Plant defense</keyword>
<dbReference type="InterPro" id="IPR032675">
    <property type="entry name" value="LRR_dom_sf"/>
</dbReference>
<feature type="domain" description="NB-ARC" evidence="3">
    <location>
        <begin position="10"/>
        <end position="89"/>
    </location>
</feature>
<evidence type="ECO:0000259" key="4">
    <source>
        <dbReference type="Pfam" id="PF23598"/>
    </source>
</evidence>
<dbReference type="GO" id="GO:0006952">
    <property type="term" value="P:defense response"/>
    <property type="evidence" value="ECO:0007669"/>
    <property type="project" value="UniProtKB-KW"/>
</dbReference>
<dbReference type="SUPFAM" id="SSF52058">
    <property type="entry name" value="L domain-like"/>
    <property type="match status" value="1"/>
</dbReference>
<organism evidence="5 6">
    <name type="scientific">Erythroxylum novogranatense</name>
    <dbReference type="NCBI Taxonomy" id="1862640"/>
    <lineage>
        <taxon>Eukaryota</taxon>
        <taxon>Viridiplantae</taxon>
        <taxon>Streptophyta</taxon>
        <taxon>Embryophyta</taxon>
        <taxon>Tracheophyta</taxon>
        <taxon>Spermatophyta</taxon>
        <taxon>Magnoliopsida</taxon>
        <taxon>eudicotyledons</taxon>
        <taxon>Gunneridae</taxon>
        <taxon>Pentapetalae</taxon>
        <taxon>rosids</taxon>
        <taxon>fabids</taxon>
        <taxon>Malpighiales</taxon>
        <taxon>Erythroxylaceae</taxon>
        <taxon>Erythroxylum</taxon>
    </lineage>
</organism>
<dbReference type="AlphaFoldDB" id="A0AAV8UCL8"/>
<evidence type="ECO:0000313" key="5">
    <source>
        <dbReference type="EMBL" id="KAJ8899206.1"/>
    </source>
</evidence>
<name>A0AAV8UCL8_9ROSI</name>
<dbReference type="Gene3D" id="3.80.10.10">
    <property type="entry name" value="Ribonuclease Inhibitor"/>
    <property type="match status" value="2"/>
</dbReference>
<dbReference type="Pfam" id="PF00931">
    <property type="entry name" value="NB-ARC"/>
    <property type="match status" value="1"/>
</dbReference>
<dbReference type="PANTHER" id="PTHR36766:SF70">
    <property type="entry name" value="DISEASE RESISTANCE PROTEIN RGA4"/>
    <property type="match status" value="1"/>
</dbReference>